<keyword evidence="3" id="KW-0808">Transferase</keyword>
<protein>
    <submittedName>
        <fullName evidence="9">Exopolysaccharide biosynthesis polyprenyl glycosylphosphotransferase</fullName>
    </submittedName>
</protein>
<evidence type="ECO:0000313" key="9">
    <source>
        <dbReference type="EMBL" id="MCX3264049.1"/>
    </source>
</evidence>
<organism evidence="9 10">
    <name type="scientific">Pedobacter agri</name>
    <dbReference type="NCBI Taxonomy" id="454586"/>
    <lineage>
        <taxon>Bacteria</taxon>
        <taxon>Pseudomonadati</taxon>
        <taxon>Bacteroidota</taxon>
        <taxon>Sphingobacteriia</taxon>
        <taxon>Sphingobacteriales</taxon>
        <taxon>Sphingobacteriaceae</taxon>
        <taxon>Pedobacter</taxon>
    </lineage>
</organism>
<evidence type="ECO:0000256" key="3">
    <source>
        <dbReference type="ARBA" id="ARBA00022679"/>
    </source>
</evidence>
<keyword evidence="10" id="KW-1185">Reference proteome</keyword>
<evidence type="ECO:0000256" key="4">
    <source>
        <dbReference type="ARBA" id="ARBA00022692"/>
    </source>
</evidence>
<evidence type="ECO:0000256" key="2">
    <source>
        <dbReference type="ARBA" id="ARBA00006464"/>
    </source>
</evidence>
<feature type="transmembrane region" description="Helical" evidence="7">
    <location>
        <begin position="42"/>
        <end position="61"/>
    </location>
</feature>
<dbReference type="Pfam" id="PF02397">
    <property type="entry name" value="Bac_transf"/>
    <property type="match status" value="1"/>
</dbReference>
<evidence type="ECO:0000313" key="10">
    <source>
        <dbReference type="Proteomes" id="UP001142592"/>
    </source>
</evidence>
<comment type="caution">
    <text evidence="9">The sequence shown here is derived from an EMBL/GenBank/DDBJ whole genome shotgun (WGS) entry which is preliminary data.</text>
</comment>
<sequence length="468" mass="54312">MKSRHVFILISLLVIIDALAINCSFAIFYFSGYLKQTDIGGAAQFLVLINLSWLTGALINTTYTFKNVQKRDLLYRKVLLTFLLHVVLLSAVVNQLTPTVHFTKRIFLIFGVEFILLIGIRLVIQIFEKYYLKMNLFKKTIAIIGNNDLGNRLEKFFLTNPLTVNFAGSYHYQHAEFDGDTSKIATFRDSIKYAIENDLDEVYITEFPERDNALDEIVDLADQHCVRVRFVTSFMNYKREQLSLTMSNYRLNNYYDGIPILVNRKEPLTRLRNRIVKRGFDIIFSLAVILFVLSWLFPILMILILIESKGSPIFKQLRSGRDNEPFYCFKFRSMRVNGNSDIKQAERNDPRVTKIGAFMRKTSIDELPQFFNVFFGDMSVVGPRPHMLKHTEEYRQIVDKYMVRQFLKPGITGQAQVNGFRGETKEHAQMLGRVEHDIAYMENWTLVKDMQIIIKTITNALGGEENAF</sequence>
<evidence type="ECO:0000256" key="7">
    <source>
        <dbReference type="SAM" id="Phobius"/>
    </source>
</evidence>
<keyword evidence="4 7" id="KW-0812">Transmembrane</keyword>
<accession>A0A9X3DAE5</accession>
<feature type="transmembrane region" description="Helical" evidence="7">
    <location>
        <begin position="73"/>
        <end position="93"/>
    </location>
</feature>
<reference evidence="9" key="1">
    <citation type="submission" date="2022-11" db="EMBL/GenBank/DDBJ databases">
        <authorList>
            <person name="Graham C."/>
            <person name="Newman J.D."/>
        </authorList>
    </citation>
    <scope>NUCLEOTIDE SEQUENCE</scope>
    <source>
        <strain evidence="9">DSM 19486</strain>
    </source>
</reference>
<dbReference type="PANTHER" id="PTHR30576:SF0">
    <property type="entry name" value="UNDECAPRENYL-PHOSPHATE N-ACETYLGALACTOSAMINYL 1-PHOSPHATE TRANSFERASE-RELATED"/>
    <property type="match status" value="1"/>
</dbReference>
<dbReference type="AlphaFoldDB" id="A0A9X3DAE5"/>
<comment type="similarity">
    <text evidence="2">Belongs to the bacterial sugar transferase family.</text>
</comment>
<dbReference type="InterPro" id="IPR003362">
    <property type="entry name" value="Bact_transf"/>
</dbReference>
<dbReference type="RefSeq" id="WP_266268569.1">
    <property type="nucleotide sequence ID" value="NZ_JAPJUH010000002.1"/>
</dbReference>
<evidence type="ECO:0000256" key="5">
    <source>
        <dbReference type="ARBA" id="ARBA00022989"/>
    </source>
</evidence>
<dbReference type="PANTHER" id="PTHR30576">
    <property type="entry name" value="COLANIC BIOSYNTHESIS UDP-GLUCOSE LIPID CARRIER TRANSFERASE"/>
    <property type="match status" value="1"/>
</dbReference>
<feature type="transmembrane region" description="Helical" evidence="7">
    <location>
        <begin position="282"/>
        <end position="306"/>
    </location>
</feature>
<proteinExistence type="inferred from homology"/>
<dbReference type="InterPro" id="IPR017475">
    <property type="entry name" value="EPS_sugar_tfrase"/>
</dbReference>
<dbReference type="NCBIfam" id="TIGR03025">
    <property type="entry name" value="EPS_sugtrans"/>
    <property type="match status" value="1"/>
</dbReference>
<dbReference type="GO" id="GO:0016780">
    <property type="term" value="F:phosphotransferase activity, for other substituted phosphate groups"/>
    <property type="evidence" value="ECO:0007669"/>
    <property type="project" value="TreeGrafter"/>
</dbReference>
<gene>
    <name evidence="9" type="ORF">OQZ29_04790</name>
</gene>
<name>A0A9X3DAE5_9SPHI</name>
<comment type="subcellular location">
    <subcellularLocation>
        <location evidence="1">Membrane</location>
        <topology evidence="1">Multi-pass membrane protein</topology>
    </subcellularLocation>
</comment>
<dbReference type="GO" id="GO:0016020">
    <property type="term" value="C:membrane"/>
    <property type="evidence" value="ECO:0007669"/>
    <property type="project" value="UniProtKB-SubCell"/>
</dbReference>
<dbReference type="Proteomes" id="UP001142592">
    <property type="component" value="Unassembled WGS sequence"/>
</dbReference>
<feature type="transmembrane region" description="Helical" evidence="7">
    <location>
        <begin position="7"/>
        <end position="30"/>
    </location>
</feature>
<evidence type="ECO:0000256" key="1">
    <source>
        <dbReference type="ARBA" id="ARBA00004141"/>
    </source>
</evidence>
<keyword evidence="6 7" id="KW-0472">Membrane</keyword>
<keyword evidence="5 7" id="KW-1133">Transmembrane helix</keyword>
<feature type="domain" description="Bacterial sugar transferase" evidence="8">
    <location>
        <begin position="277"/>
        <end position="460"/>
    </location>
</feature>
<dbReference type="EMBL" id="JAPJUH010000002">
    <property type="protein sequence ID" value="MCX3264049.1"/>
    <property type="molecule type" value="Genomic_DNA"/>
</dbReference>
<evidence type="ECO:0000256" key="6">
    <source>
        <dbReference type="ARBA" id="ARBA00023136"/>
    </source>
</evidence>
<feature type="transmembrane region" description="Helical" evidence="7">
    <location>
        <begin position="105"/>
        <end position="124"/>
    </location>
</feature>
<evidence type="ECO:0000259" key="8">
    <source>
        <dbReference type="Pfam" id="PF02397"/>
    </source>
</evidence>